<organism evidence="8 9">
    <name type="scientific">Magallana gigas</name>
    <name type="common">Pacific oyster</name>
    <name type="synonym">Crassostrea gigas</name>
    <dbReference type="NCBI Taxonomy" id="29159"/>
    <lineage>
        <taxon>Eukaryota</taxon>
        <taxon>Metazoa</taxon>
        <taxon>Spiralia</taxon>
        <taxon>Lophotrochozoa</taxon>
        <taxon>Mollusca</taxon>
        <taxon>Bivalvia</taxon>
        <taxon>Autobranchia</taxon>
        <taxon>Pteriomorphia</taxon>
        <taxon>Ostreida</taxon>
        <taxon>Ostreoidea</taxon>
        <taxon>Ostreidae</taxon>
        <taxon>Magallana</taxon>
    </lineage>
</organism>
<keyword evidence="2" id="KW-0325">Glycoprotein</keyword>
<dbReference type="Pfam" id="PF24784">
    <property type="entry name" value="Temptin_C"/>
    <property type="match status" value="1"/>
</dbReference>
<protein>
    <recommendedName>
        <fullName evidence="10">Temptin</fullName>
    </recommendedName>
</protein>
<feature type="compositionally biased region" description="Polar residues" evidence="3">
    <location>
        <begin position="546"/>
        <end position="557"/>
    </location>
</feature>
<evidence type="ECO:0000313" key="8">
    <source>
        <dbReference type="EnsemblMetazoa" id="G27002.1:cds"/>
    </source>
</evidence>
<name>A0A8W8L9H3_MAGGI</name>
<feature type="domain" description="Copper type II ascorbate-dependent monooxygenase N-terminal" evidence="5">
    <location>
        <begin position="156"/>
        <end position="273"/>
    </location>
</feature>
<dbReference type="PANTHER" id="PTHR10157:SF23">
    <property type="entry name" value="MOXD1 HOMOLOG 1"/>
    <property type="match status" value="1"/>
</dbReference>
<dbReference type="GO" id="GO:0004500">
    <property type="term" value="F:dopamine beta-monooxygenase activity"/>
    <property type="evidence" value="ECO:0007669"/>
    <property type="project" value="InterPro"/>
</dbReference>
<dbReference type="PANTHER" id="PTHR10157">
    <property type="entry name" value="DOPAMINE BETA HYDROXYLASE RELATED"/>
    <property type="match status" value="1"/>
</dbReference>
<dbReference type="OMA" id="FACEAST"/>
<dbReference type="InterPro" id="IPR014784">
    <property type="entry name" value="Cu2_ascorb_mOase-like_C"/>
</dbReference>
<dbReference type="InterPro" id="IPR000945">
    <property type="entry name" value="DBH-like"/>
</dbReference>
<dbReference type="InterPro" id="IPR036939">
    <property type="entry name" value="Cu2_ascorb_mOase_N_sf"/>
</dbReference>
<dbReference type="Pfam" id="PF01082">
    <property type="entry name" value="Cu2_monooxygen"/>
    <property type="match status" value="1"/>
</dbReference>
<dbReference type="Gene3D" id="2.60.120.230">
    <property type="match status" value="1"/>
</dbReference>
<dbReference type="InterPro" id="IPR057626">
    <property type="entry name" value="S-S_Temptin"/>
</dbReference>
<proteinExistence type="predicted"/>
<reference evidence="8" key="1">
    <citation type="submission" date="2022-08" db="UniProtKB">
        <authorList>
            <consortium name="EnsemblMetazoa"/>
        </authorList>
    </citation>
    <scope>IDENTIFICATION</scope>
    <source>
        <strain evidence="8">05x7-T-G4-1.051#20</strain>
    </source>
</reference>
<dbReference type="InterPro" id="IPR008977">
    <property type="entry name" value="PHM/PNGase_F_dom_sf"/>
</dbReference>
<dbReference type="Pfam" id="PF03712">
    <property type="entry name" value="Cu2_monoox_C"/>
    <property type="match status" value="1"/>
</dbReference>
<dbReference type="Gene3D" id="2.60.120.310">
    <property type="entry name" value="Copper type II, ascorbate-dependent monooxygenase, N-terminal domain"/>
    <property type="match status" value="1"/>
</dbReference>
<keyword evidence="1" id="KW-1015">Disulfide bond</keyword>
<evidence type="ECO:0000256" key="4">
    <source>
        <dbReference type="SAM" id="SignalP"/>
    </source>
</evidence>
<evidence type="ECO:0000313" key="9">
    <source>
        <dbReference type="Proteomes" id="UP000005408"/>
    </source>
</evidence>
<feature type="signal peptide" evidence="4">
    <location>
        <begin position="1"/>
        <end position="21"/>
    </location>
</feature>
<keyword evidence="9" id="KW-1185">Reference proteome</keyword>
<dbReference type="InterPro" id="IPR024548">
    <property type="entry name" value="Cu2_monoox_C"/>
</dbReference>
<evidence type="ECO:0008006" key="10">
    <source>
        <dbReference type="Google" id="ProtNLM"/>
    </source>
</evidence>
<feature type="domain" description="Temptin Cys/Cys disulfide" evidence="7">
    <location>
        <begin position="20"/>
        <end position="118"/>
    </location>
</feature>
<dbReference type="InterPro" id="IPR000323">
    <property type="entry name" value="Cu2_ascorb_mOase_N"/>
</dbReference>
<evidence type="ECO:0000259" key="5">
    <source>
        <dbReference type="Pfam" id="PF01082"/>
    </source>
</evidence>
<dbReference type="SUPFAM" id="SSF49742">
    <property type="entry name" value="PHM/PNGase F"/>
    <property type="match status" value="2"/>
</dbReference>
<dbReference type="Proteomes" id="UP000005408">
    <property type="component" value="Unassembled WGS sequence"/>
</dbReference>
<dbReference type="OrthoDB" id="19261at2759"/>
<evidence type="ECO:0000256" key="2">
    <source>
        <dbReference type="ARBA" id="ARBA00023180"/>
    </source>
</evidence>
<feature type="chain" id="PRO_5036468542" description="Temptin" evidence="4">
    <location>
        <begin position="22"/>
        <end position="575"/>
    </location>
</feature>
<sequence length="575" mass="64699">MEGMNCLRFGTLLCLFACVHGYAYFRGRIPNGHKVPHPCNPTSDKWVAVGHMLSGGRGPRNPFGDDFAANGNEWTKKLCFMDSDGDGRHNGIELGDPWCQWTKENKYPLQLATSHPGICDPLESPKCEGKNEWLKCPSFSDKCNHATKEPGAHRLDIRLPRLHVPAKENSYICLEYDLPDNDDFHLTAGVPIIDNHITMGGIMVFACEASTYTPASKHPYECGLKTRGDCRHLIGGYSEDIPGICYHKNTGMRIGRTGCRQIVIQIKWNNPEEYEDMFDSSGISLYYTKNLRRYDVGTKIFSSTHFTIPSPRPIYAITSSYPSECSQMQIKSPIYITRAFNHMHKYGKQERVEVIRDGRVVNLITDERFYDLHKPKTFWHTNPVQVLPGDILRITCVYDTREVKHPVHWGLLSTNEICASTIEFYPKGNWMGSTCSSFKSIPLCKLETTGVANGCDFNGFFGALHKDVRTAALFQNCTDMNFCTPACRTLANAATSHPCLTGDSMELLRSPLTAPNKKLKVFFNVLELCGAYTPPKHPQHRRPRKNQNNDTQESMSSGIGGSLPGHLIGPQHKRR</sequence>
<evidence type="ECO:0000259" key="7">
    <source>
        <dbReference type="Pfam" id="PF24784"/>
    </source>
</evidence>
<dbReference type="AlphaFoldDB" id="A0A8W8L9H3"/>
<accession>A0A8W8L9H3</accession>
<feature type="region of interest" description="Disordered" evidence="3">
    <location>
        <begin position="534"/>
        <end position="575"/>
    </location>
</feature>
<dbReference type="EnsemblMetazoa" id="G27002.1">
    <property type="protein sequence ID" value="G27002.1:cds"/>
    <property type="gene ID" value="G27002"/>
</dbReference>
<feature type="domain" description="Copper type II ascorbate-dependent monooxygenase C-terminal" evidence="6">
    <location>
        <begin position="305"/>
        <end position="430"/>
    </location>
</feature>
<evidence type="ECO:0000259" key="6">
    <source>
        <dbReference type="Pfam" id="PF03712"/>
    </source>
</evidence>
<keyword evidence="4" id="KW-0732">Signal</keyword>
<dbReference type="GO" id="GO:0005507">
    <property type="term" value="F:copper ion binding"/>
    <property type="evidence" value="ECO:0007669"/>
    <property type="project" value="InterPro"/>
</dbReference>
<evidence type="ECO:0000256" key="3">
    <source>
        <dbReference type="SAM" id="MobiDB-lite"/>
    </source>
</evidence>
<evidence type="ECO:0000256" key="1">
    <source>
        <dbReference type="ARBA" id="ARBA00023157"/>
    </source>
</evidence>